<evidence type="ECO:0000256" key="5">
    <source>
        <dbReference type="ARBA" id="ARBA00022692"/>
    </source>
</evidence>
<dbReference type="RefSeq" id="WP_188926777.1">
    <property type="nucleotide sequence ID" value="NZ_BMQI01000055.1"/>
</dbReference>
<proteinExistence type="inferred from homology"/>
<dbReference type="Pfam" id="PF01040">
    <property type="entry name" value="UbiA"/>
    <property type="match status" value="1"/>
</dbReference>
<feature type="transmembrane region" description="Helical" evidence="8">
    <location>
        <begin position="201"/>
        <end position="217"/>
    </location>
</feature>
<evidence type="ECO:0000256" key="7">
    <source>
        <dbReference type="ARBA" id="ARBA00023136"/>
    </source>
</evidence>
<name>A0A9X1Z5B5_9GAMM</name>
<dbReference type="Proteomes" id="UP001139408">
    <property type="component" value="Unassembled WGS sequence"/>
</dbReference>
<keyword evidence="3" id="KW-1003">Cell membrane</keyword>
<evidence type="ECO:0000256" key="1">
    <source>
        <dbReference type="ARBA" id="ARBA00004141"/>
    </source>
</evidence>
<keyword evidence="5 8" id="KW-0812">Transmembrane</keyword>
<feature type="transmembrane region" description="Helical" evidence="8">
    <location>
        <begin position="121"/>
        <end position="142"/>
    </location>
</feature>
<evidence type="ECO:0000256" key="6">
    <source>
        <dbReference type="ARBA" id="ARBA00022989"/>
    </source>
</evidence>
<evidence type="ECO:0000256" key="4">
    <source>
        <dbReference type="ARBA" id="ARBA00022679"/>
    </source>
</evidence>
<feature type="transmembrane region" description="Helical" evidence="8">
    <location>
        <begin position="362"/>
        <end position="384"/>
    </location>
</feature>
<evidence type="ECO:0000313" key="9">
    <source>
        <dbReference type="EMBL" id="MCL1106486.1"/>
    </source>
</evidence>
<feature type="transmembrane region" description="Helical" evidence="8">
    <location>
        <begin position="154"/>
        <end position="181"/>
    </location>
</feature>
<sequence>MAGTATFLAIIFIRNQLELLLEQDHNITISLSTATVLADYIHVVMAWSYIYLMSVIILATVGRCSWVGANRVSLCGLMLIWVPPLLDGLFGHSGAIVYQYSFDSFFSSFTHLFLPWVDVNYVTLGVRVEIFLVMLATLLYVGMCSHSQLRWWRAGLCGFLIYCAIFTMGYLPAFISFLTGMSHSELLQQSVLGVTATNAPILWYLPMILILGMWHLAETQTRLWCVLKSCVRIERMLIYVLFTLAGVMQGIDNALLSGDWLNVYDILLLSLALLSVAIAFIAMTALNDIHDIQIDVLSNPSRPLVADPSLIDEYRCIAFVGSMIGIGVSFGYNISQPILLISMLSLGCLYSVPPFRLRRYLFVAPIVLTAIVMVCYLFGMAMVWNNSTPEQLNLPELCSLALLFFIACQFKDLKDVEGDRANGVATLAVYLGAQRTYWVLGTLLLIELAVLVSVGFLSLSAPSIMAGCLFLLTWIVFKNNEWLISALVVCLGILLLK</sequence>
<feature type="transmembrane region" description="Helical" evidence="8">
    <location>
        <begin position="74"/>
        <end position="101"/>
    </location>
</feature>
<dbReference type="PANTHER" id="PTHR43009">
    <property type="entry name" value="HOMOGENTISATE SOLANESYLTRANSFERASE, CHLOROPLASTIC"/>
    <property type="match status" value="1"/>
</dbReference>
<feature type="transmembrane region" description="Helical" evidence="8">
    <location>
        <begin position="437"/>
        <end position="457"/>
    </location>
</feature>
<dbReference type="PANTHER" id="PTHR43009:SF7">
    <property type="entry name" value="HOMOGENTISATE GERANYLGERANYLTRANSFERASE, CHLOROPLASTIC"/>
    <property type="match status" value="1"/>
</dbReference>
<feature type="transmembrane region" description="Helical" evidence="8">
    <location>
        <begin position="469"/>
        <end position="496"/>
    </location>
</feature>
<gene>
    <name evidence="9" type="ORF">L2749_14680</name>
</gene>
<accession>A0A9X1Z5B5</accession>
<dbReference type="Gene3D" id="1.20.120.1780">
    <property type="entry name" value="UbiA prenyltransferase"/>
    <property type="match status" value="1"/>
</dbReference>
<feature type="transmembrane region" description="Helical" evidence="8">
    <location>
        <begin position="263"/>
        <end position="286"/>
    </location>
</feature>
<feature type="transmembrane region" description="Helical" evidence="8">
    <location>
        <begin position="40"/>
        <end position="62"/>
    </location>
</feature>
<dbReference type="GO" id="GO:0016020">
    <property type="term" value="C:membrane"/>
    <property type="evidence" value="ECO:0007669"/>
    <property type="project" value="UniProtKB-SubCell"/>
</dbReference>
<comment type="subcellular location">
    <subcellularLocation>
        <location evidence="1">Membrane</location>
        <topology evidence="1">Multi-pass membrane protein</topology>
    </subcellularLocation>
</comment>
<evidence type="ECO:0000256" key="2">
    <source>
        <dbReference type="ARBA" id="ARBA00005985"/>
    </source>
</evidence>
<dbReference type="Gene3D" id="1.10.357.140">
    <property type="entry name" value="UbiA prenyltransferase"/>
    <property type="match status" value="1"/>
</dbReference>
<feature type="transmembrane region" description="Helical" evidence="8">
    <location>
        <begin position="314"/>
        <end position="332"/>
    </location>
</feature>
<keyword evidence="7 8" id="KW-0472">Membrane</keyword>
<evidence type="ECO:0000313" key="10">
    <source>
        <dbReference type="Proteomes" id="UP001139408"/>
    </source>
</evidence>
<organism evidence="9 10">
    <name type="scientific">Shewanella algicola</name>
    <dbReference type="NCBI Taxonomy" id="640633"/>
    <lineage>
        <taxon>Bacteria</taxon>
        <taxon>Pseudomonadati</taxon>
        <taxon>Pseudomonadota</taxon>
        <taxon>Gammaproteobacteria</taxon>
        <taxon>Alteromonadales</taxon>
        <taxon>Shewanellaceae</taxon>
        <taxon>Shewanella</taxon>
    </lineage>
</organism>
<evidence type="ECO:0000256" key="8">
    <source>
        <dbReference type="SAM" id="Phobius"/>
    </source>
</evidence>
<keyword evidence="4" id="KW-0808">Transferase</keyword>
<dbReference type="GO" id="GO:0016765">
    <property type="term" value="F:transferase activity, transferring alkyl or aryl (other than methyl) groups"/>
    <property type="evidence" value="ECO:0007669"/>
    <property type="project" value="InterPro"/>
</dbReference>
<evidence type="ECO:0000256" key="3">
    <source>
        <dbReference type="ARBA" id="ARBA00022475"/>
    </source>
</evidence>
<protein>
    <submittedName>
        <fullName evidence="9">UbiA family prenyltransferase</fullName>
    </submittedName>
</protein>
<reference evidence="9" key="1">
    <citation type="submission" date="2022-01" db="EMBL/GenBank/DDBJ databases">
        <title>Whole genome-based taxonomy of the Shewanellaceae.</title>
        <authorList>
            <person name="Martin-Rodriguez A.J."/>
        </authorList>
    </citation>
    <scope>NUCLEOTIDE SEQUENCE</scope>
    <source>
        <strain evidence="9">DSM 23803</strain>
    </source>
</reference>
<keyword evidence="6 8" id="KW-1133">Transmembrane helix</keyword>
<dbReference type="EMBL" id="JAKILJ010000034">
    <property type="protein sequence ID" value="MCL1106486.1"/>
    <property type="molecule type" value="Genomic_DNA"/>
</dbReference>
<dbReference type="InterPro" id="IPR044878">
    <property type="entry name" value="UbiA_sf"/>
</dbReference>
<dbReference type="AlphaFoldDB" id="A0A9X1Z5B5"/>
<comment type="similarity">
    <text evidence="2">Belongs to the UbiA prenyltransferase family.</text>
</comment>
<dbReference type="InterPro" id="IPR000537">
    <property type="entry name" value="UbiA_prenyltransferase"/>
</dbReference>
<keyword evidence="10" id="KW-1185">Reference proteome</keyword>
<feature type="transmembrane region" description="Helical" evidence="8">
    <location>
        <begin position="237"/>
        <end position="257"/>
    </location>
</feature>
<comment type="caution">
    <text evidence="9">The sequence shown here is derived from an EMBL/GenBank/DDBJ whole genome shotgun (WGS) entry which is preliminary data.</text>
</comment>